<dbReference type="Pfam" id="PF05258">
    <property type="entry name" value="DciA"/>
    <property type="match status" value="1"/>
</dbReference>
<proteinExistence type="predicted"/>
<dbReference type="STRING" id="682795.AciX8_4131"/>
<dbReference type="OrthoDB" id="122894at2"/>
<accession>G8NQU9</accession>
<sequence>MQNMRDILRGSLGRSLRELPDEDRLAAAWPVACGAALAGHGEVLHLDAERVLHVRVAGSEWMKQFLHMRSALANDLARIAAVRFNGIHFEEREVCGHGLARHPQNPRRSKR</sequence>
<evidence type="ECO:0008006" key="3">
    <source>
        <dbReference type="Google" id="ProtNLM"/>
    </source>
</evidence>
<dbReference type="HOGENOM" id="CLU_165560_0_0_0"/>
<dbReference type="AlphaFoldDB" id="G8NQU9"/>
<dbReference type="RefSeq" id="WP_014267283.1">
    <property type="nucleotide sequence ID" value="NC_016631.1"/>
</dbReference>
<keyword evidence="2" id="KW-1185">Reference proteome</keyword>
<evidence type="ECO:0000313" key="2">
    <source>
        <dbReference type="Proteomes" id="UP000007113"/>
    </source>
</evidence>
<reference evidence="1 2" key="1">
    <citation type="submission" date="2011-11" db="EMBL/GenBank/DDBJ databases">
        <title>Complete sequence of Granulicella mallensis MP5ACTX8.</title>
        <authorList>
            <consortium name="US DOE Joint Genome Institute"/>
            <person name="Lucas S."/>
            <person name="Copeland A."/>
            <person name="Lapidus A."/>
            <person name="Cheng J.-F."/>
            <person name="Goodwin L."/>
            <person name="Pitluck S."/>
            <person name="Peters L."/>
            <person name="Lu M."/>
            <person name="Detter J.C."/>
            <person name="Han C."/>
            <person name="Tapia R."/>
            <person name="Land M."/>
            <person name="Hauser L."/>
            <person name="Kyrpides N."/>
            <person name="Ivanova N."/>
            <person name="Mikhailova N."/>
            <person name="Pagani I."/>
            <person name="Rawat S."/>
            <person name="Mannisto M."/>
            <person name="Haggblom M."/>
            <person name="Woyke T."/>
        </authorList>
    </citation>
    <scope>NUCLEOTIDE SEQUENCE [LARGE SCALE GENOMIC DNA]</scope>
    <source>
        <strain evidence="2">ATCC BAA-1857 / DSM 23137 / MP5ACTX8</strain>
    </source>
</reference>
<dbReference type="KEGG" id="gma:AciX8_4131"/>
<organism evidence="1 2">
    <name type="scientific">Granulicella mallensis (strain ATCC BAA-1857 / DSM 23137 / MP5ACTX8)</name>
    <dbReference type="NCBI Taxonomy" id="682795"/>
    <lineage>
        <taxon>Bacteria</taxon>
        <taxon>Pseudomonadati</taxon>
        <taxon>Acidobacteriota</taxon>
        <taxon>Terriglobia</taxon>
        <taxon>Terriglobales</taxon>
        <taxon>Acidobacteriaceae</taxon>
        <taxon>Granulicella</taxon>
    </lineage>
</organism>
<dbReference type="Proteomes" id="UP000007113">
    <property type="component" value="Chromosome"/>
</dbReference>
<evidence type="ECO:0000313" key="1">
    <source>
        <dbReference type="EMBL" id="AEU38412.1"/>
    </source>
</evidence>
<name>G8NQU9_GRAMM</name>
<gene>
    <name evidence="1" type="ordered locus">AciX8_4131</name>
</gene>
<dbReference type="InterPro" id="IPR007922">
    <property type="entry name" value="DciA-like"/>
</dbReference>
<dbReference type="EMBL" id="CP003130">
    <property type="protein sequence ID" value="AEU38412.1"/>
    <property type="molecule type" value="Genomic_DNA"/>
</dbReference>
<protein>
    <recommendedName>
        <fullName evidence="3">DUF721 domain-containing protein</fullName>
    </recommendedName>
</protein>
<dbReference type="eggNOG" id="COG5512">
    <property type="taxonomic scope" value="Bacteria"/>
</dbReference>